<feature type="domain" description="Helicase C-terminal" evidence="11">
    <location>
        <begin position="256"/>
        <end position="406"/>
    </location>
</feature>
<dbReference type="InterPro" id="IPR011545">
    <property type="entry name" value="DEAD/DEAH_box_helicase_dom"/>
</dbReference>
<dbReference type="Gene3D" id="3.40.50.300">
    <property type="entry name" value="P-loop containing nucleotide triphosphate hydrolases"/>
    <property type="match status" value="2"/>
</dbReference>
<evidence type="ECO:0000259" key="12">
    <source>
        <dbReference type="PROSITE" id="PS51195"/>
    </source>
</evidence>
<dbReference type="Pfam" id="PF00270">
    <property type="entry name" value="DEAD"/>
    <property type="match status" value="1"/>
</dbReference>
<feature type="compositionally biased region" description="Polar residues" evidence="9">
    <location>
        <begin position="447"/>
        <end position="468"/>
    </location>
</feature>
<keyword evidence="7" id="KW-0690">Ribosome biogenesis</keyword>
<evidence type="ECO:0000259" key="11">
    <source>
        <dbReference type="PROSITE" id="PS51194"/>
    </source>
</evidence>
<evidence type="ECO:0000256" key="6">
    <source>
        <dbReference type="ARBA" id="ARBA00047984"/>
    </source>
</evidence>
<comment type="similarity">
    <text evidence="7">Belongs to the DEAD box helicase family. RhlE subfamily.</text>
</comment>
<comment type="catalytic activity">
    <reaction evidence="6 7">
        <text>ATP + H2O = ADP + phosphate + H(+)</text>
        <dbReference type="Rhea" id="RHEA:13065"/>
        <dbReference type="ChEBI" id="CHEBI:15377"/>
        <dbReference type="ChEBI" id="CHEBI:15378"/>
        <dbReference type="ChEBI" id="CHEBI:30616"/>
        <dbReference type="ChEBI" id="CHEBI:43474"/>
        <dbReference type="ChEBI" id="CHEBI:456216"/>
        <dbReference type="EC" id="3.6.4.13"/>
    </reaction>
</comment>
<dbReference type="HAMAP" id="MF_00968">
    <property type="entry name" value="DEAD_helicase_RhlE"/>
    <property type="match status" value="1"/>
</dbReference>
<dbReference type="SUPFAM" id="SSF52540">
    <property type="entry name" value="P-loop containing nucleoside triphosphate hydrolases"/>
    <property type="match status" value="1"/>
</dbReference>
<accession>A0A8D5K0H3</accession>
<protein>
    <recommendedName>
        <fullName evidence="7">ATP-dependent RNA helicase RhlE</fullName>
        <ecNumber evidence="7">3.6.4.13</ecNumber>
    </recommendedName>
</protein>
<dbReference type="GO" id="GO:0003676">
    <property type="term" value="F:nucleic acid binding"/>
    <property type="evidence" value="ECO:0007669"/>
    <property type="project" value="InterPro"/>
</dbReference>
<dbReference type="GO" id="GO:0042255">
    <property type="term" value="P:ribosome assembly"/>
    <property type="evidence" value="ECO:0007669"/>
    <property type="project" value="InterPro"/>
</dbReference>
<dbReference type="InterPro" id="IPR044742">
    <property type="entry name" value="DEAD/DEAH_RhlB"/>
</dbReference>
<evidence type="ECO:0000313" key="14">
    <source>
        <dbReference type="Proteomes" id="UP000826722"/>
    </source>
</evidence>
<evidence type="ECO:0000256" key="1">
    <source>
        <dbReference type="ARBA" id="ARBA00022490"/>
    </source>
</evidence>
<evidence type="ECO:0000256" key="3">
    <source>
        <dbReference type="ARBA" id="ARBA00022801"/>
    </source>
</evidence>
<keyword evidence="4 7" id="KW-0347">Helicase</keyword>
<dbReference type="InterPro" id="IPR001650">
    <property type="entry name" value="Helicase_C-like"/>
</dbReference>
<keyword evidence="5 7" id="KW-0067">ATP-binding</keyword>
<evidence type="ECO:0000256" key="9">
    <source>
        <dbReference type="SAM" id="MobiDB-lite"/>
    </source>
</evidence>
<dbReference type="FunFam" id="3.40.50.300:FF:000108">
    <property type="entry name" value="ATP-dependent RNA helicase RhlE"/>
    <property type="match status" value="1"/>
</dbReference>
<dbReference type="Proteomes" id="UP000826722">
    <property type="component" value="Chromosome"/>
</dbReference>
<comment type="subcellular location">
    <subcellularLocation>
        <location evidence="7">Cytoplasm</location>
    </subcellularLocation>
</comment>
<dbReference type="EMBL" id="AP024110">
    <property type="protein sequence ID" value="BCM24748.1"/>
    <property type="molecule type" value="Genomic_DNA"/>
</dbReference>
<dbReference type="GO" id="GO:0009266">
    <property type="term" value="P:response to temperature stimulus"/>
    <property type="evidence" value="ECO:0007669"/>
    <property type="project" value="UniProtKB-ARBA"/>
</dbReference>
<dbReference type="PROSITE" id="PS00039">
    <property type="entry name" value="DEAD_ATP_HELICASE"/>
    <property type="match status" value="1"/>
</dbReference>
<evidence type="ECO:0000256" key="8">
    <source>
        <dbReference type="PROSITE-ProRule" id="PRU00552"/>
    </source>
</evidence>
<gene>
    <name evidence="13" type="primary">rhlE_1</name>
    <name evidence="7" type="synonym">rhlE</name>
    <name evidence="13" type="ORF">ZMTM_10070</name>
</gene>
<dbReference type="AlphaFoldDB" id="A0A8D5K0H3"/>
<dbReference type="InterPro" id="IPR014001">
    <property type="entry name" value="Helicase_ATP-bd"/>
</dbReference>
<dbReference type="EC" id="3.6.4.13" evidence="7"/>
<reference evidence="13" key="1">
    <citation type="journal article" date="2021" name="Arch. Microbiol.">
        <title>Methyloradius palustris gen. nov., sp. nov., a methanol-oxidizing bacterium isolated from snow.</title>
        <authorList>
            <person name="Miyadera T."/>
            <person name="Kojima H."/>
            <person name="Fukui M."/>
        </authorList>
    </citation>
    <scope>NUCLEOTIDE SEQUENCE</scope>
    <source>
        <strain evidence="13">Zm11</strain>
    </source>
</reference>
<keyword evidence="14" id="KW-1185">Reference proteome</keyword>
<dbReference type="PROSITE" id="PS51194">
    <property type="entry name" value="HELICASE_CTER"/>
    <property type="match status" value="1"/>
</dbReference>
<dbReference type="SMART" id="SM00490">
    <property type="entry name" value="HELICc"/>
    <property type="match status" value="1"/>
</dbReference>
<comment type="function">
    <text evidence="7">DEAD-box RNA helicase involved in ribosome assembly. Has RNA-dependent ATPase activity and unwinds double-stranded RNA.</text>
</comment>
<keyword evidence="1 7" id="KW-0963">Cytoplasm</keyword>
<dbReference type="PROSITE" id="PS51192">
    <property type="entry name" value="HELICASE_ATP_BIND_1"/>
    <property type="match status" value="1"/>
</dbReference>
<evidence type="ECO:0000256" key="7">
    <source>
        <dbReference type="HAMAP-Rule" id="MF_00968"/>
    </source>
</evidence>
<dbReference type="GO" id="GO:0003724">
    <property type="term" value="F:RNA helicase activity"/>
    <property type="evidence" value="ECO:0007669"/>
    <property type="project" value="UniProtKB-UniRule"/>
</dbReference>
<dbReference type="Pfam" id="PF00271">
    <property type="entry name" value="Helicase_C"/>
    <property type="match status" value="1"/>
</dbReference>
<dbReference type="KEGG" id="mpau:ZMTM_10070"/>
<feature type="domain" description="Helicase ATP-binding" evidence="10">
    <location>
        <begin position="55"/>
        <end position="230"/>
    </location>
</feature>
<dbReference type="InterPro" id="IPR027417">
    <property type="entry name" value="P-loop_NTPase"/>
</dbReference>
<dbReference type="GO" id="GO:0005524">
    <property type="term" value="F:ATP binding"/>
    <property type="evidence" value="ECO:0007669"/>
    <property type="project" value="UniProtKB-UniRule"/>
</dbReference>
<dbReference type="InterPro" id="IPR028622">
    <property type="entry name" value="DEAD_helicase_RhlE"/>
</dbReference>
<feature type="compositionally biased region" description="Polar residues" evidence="9">
    <location>
        <begin position="487"/>
        <end position="500"/>
    </location>
</feature>
<feature type="domain" description="DEAD-box RNA helicase Q" evidence="12">
    <location>
        <begin position="24"/>
        <end position="52"/>
    </location>
</feature>
<dbReference type="PROSITE" id="PS51195">
    <property type="entry name" value="Q_MOTIF"/>
    <property type="match status" value="1"/>
</dbReference>
<evidence type="ECO:0000256" key="2">
    <source>
        <dbReference type="ARBA" id="ARBA00022741"/>
    </source>
</evidence>
<dbReference type="InterPro" id="IPR000629">
    <property type="entry name" value="RNA-helicase_DEAD-box_CS"/>
</dbReference>
<dbReference type="GO" id="GO:0005829">
    <property type="term" value="C:cytosol"/>
    <property type="evidence" value="ECO:0007669"/>
    <property type="project" value="TreeGrafter"/>
</dbReference>
<sequence>MLSRFVEFAYSWSITLSTEQTTTPNFNELGLSEPILRAISDAGYTTPTPIQAKAIPQVLSGGDLLAGAQTGTGKTAGFTLPILQLLSTKPIAPSKGRPRCLMLTPTRELAAQIEESVKTYGKHLPLKSMVVFGGVSINPQINRLSRHLDILVATPGRLLDLAEQKSVDLSGVEILVLDEADRMLDMGFIRDIKKILAMLPKQRQNLLFSATFSDEIKTLADGLLHNPGFVEVARRNTASEMVEQTVHMVNQSHKRELMSYLIKHHDWKQVLIFTRTKHGANRLTEKLVKDGIEAAAIHGNKSQGARTKALAQFKDGSMRVLVATDIAARGLDIDQLPQVVNFELPNIPEDYVHRIGRTGRAGASGAAISLVDNEEAKYLKDIEKLIKREIPRVSVEGFVMPTTIEPEAPRPPRQPHGRPPRNSQRTNNGQQPNGRDGQQRQGQPRNSQSNPRNPQGQAAQGRAPTQGQRAPAQANRDNSGREHGNRGQANGNKPDQNQHLSEAARHQSMPQTGLFTPPQPNRNNGRPSNRPSNRPASNPSSRPNNRTR</sequence>
<dbReference type="InterPro" id="IPR014014">
    <property type="entry name" value="RNA_helicase_DEAD_Q_motif"/>
</dbReference>
<dbReference type="SMART" id="SM00487">
    <property type="entry name" value="DEXDc"/>
    <property type="match status" value="1"/>
</dbReference>
<evidence type="ECO:0000259" key="10">
    <source>
        <dbReference type="PROSITE" id="PS51192"/>
    </source>
</evidence>
<proteinExistence type="inferred from homology"/>
<feature type="short sequence motif" description="Q motif" evidence="8">
    <location>
        <begin position="24"/>
        <end position="52"/>
    </location>
</feature>
<name>A0A8D5K0H3_9PROT</name>
<feature type="compositionally biased region" description="Low complexity" evidence="9">
    <location>
        <begin position="521"/>
        <end position="548"/>
    </location>
</feature>
<dbReference type="GO" id="GO:0016787">
    <property type="term" value="F:hydrolase activity"/>
    <property type="evidence" value="ECO:0007669"/>
    <property type="project" value="UniProtKB-KW"/>
</dbReference>
<keyword evidence="3 7" id="KW-0378">Hydrolase</keyword>
<dbReference type="CDD" id="cd00268">
    <property type="entry name" value="DEADc"/>
    <property type="match status" value="1"/>
</dbReference>
<dbReference type="PANTHER" id="PTHR47959:SF13">
    <property type="entry name" value="ATP-DEPENDENT RNA HELICASE RHLE"/>
    <property type="match status" value="1"/>
</dbReference>
<dbReference type="CDD" id="cd18787">
    <property type="entry name" value="SF2_C_DEAD"/>
    <property type="match status" value="1"/>
</dbReference>
<feature type="compositionally biased region" description="Low complexity" evidence="9">
    <location>
        <begin position="427"/>
        <end position="446"/>
    </location>
</feature>
<evidence type="ECO:0000313" key="13">
    <source>
        <dbReference type="EMBL" id="BCM24748.1"/>
    </source>
</evidence>
<keyword evidence="2 7" id="KW-0547">Nucleotide-binding</keyword>
<dbReference type="FunFam" id="3.40.50.300:FF:000468">
    <property type="entry name" value="ATP-dependent RNA helicase RhlE"/>
    <property type="match status" value="1"/>
</dbReference>
<evidence type="ECO:0000256" key="5">
    <source>
        <dbReference type="ARBA" id="ARBA00022840"/>
    </source>
</evidence>
<organism evidence="13 14">
    <name type="scientific">Methyloradius palustris</name>
    <dbReference type="NCBI Taxonomy" id="2778876"/>
    <lineage>
        <taxon>Bacteria</taxon>
        <taxon>Pseudomonadati</taxon>
        <taxon>Pseudomonadota</taxon>
        <taxon>Betaproteobacteria</taxon>
        <taxon>Nitrosomonadales</taxon>
        <taxon>Methylophilaceae</taxon>
        <taxon>Methyloradius</taxon>
    </lineage>
</organism>
<feature type="region of interest" description="Disordered" evidence="9">
    <location>
        <begin position="401"/>
        <end position="548"/>
    </location>
</feature>
<dbReference type="InterPro" id="IPR050079">
    <property type="entry name" value="DEAD_box_RNA_helicase"/>
</dbReference>
<evidence type="ECO:0000256" key="4">
    <source>
        <dbReference type="ARBA" id="ARBA00022806"/>
    </source>
</evidence>
<dbReference type="PANTHER" id="PTHR47959">
    <property type="entry name" value="ATP-DEPENDENT RNA HELICASE RHLE-RELATED"/>
    <property type="match status" value="1"/>
</dbReference>